<feature type="compositionally biased region" description="Polar residues" evidence="7">
    <location>
        <begin position="120"/>
        <end position="132"/>
    </location>
</feature>
<dbReference type="GO" id="GO:0003676">
    <property type="term" value="F:nucleic acid binding"/>
    <property type="evidence" value="ECO:0007669"/>
    <property type="project" value="InterPro"/>
</dbReference>
<dbReference type="PANTHER" id="PTHR12801:SF115">
    <property type="entry name" value="FI18136P1-RELATED"/>
    <property type="match status" value="1"/>
</dbReference>
<dbReference type="PANTHER" id="PTHR12801">
    <property type="entry name" value="RNA EXONUCLEASE REXO1 / RECO3 FAMILY MEMBER-RELATED"/>
    <property type="match status" value="1"/>
</dbReference>
<keyword evidence="4" id="KW-0378">Hydrolase</keyword>
<dbReference type="InterPro" id="IPR036397">
    <property type="entry name" value="RNaseH_sf"/>
</dbReference>
<dbReference type="SMART" id="SM00479">
    <property type="entry name" value="EXOIII"/>
    <property type="match status" value="1"/>
</dbReference>
<accession>A0AAV0B1U2</accession>
<feature type="domain" description="Exonuclease" evidence="8">
    <location>
        <begin position="447"/>
        <end position="651"/>
    </location>
</feature>
<evidence type="ECO:0000313" key="10">
    <source>
        <dbReference type="Proteomes" id="UP001153365"/>
    </source>
</evidence>
<dbReference type="InterPro" id="IPR013520">
    <property type="entry name" value="Ribonucl_H"/>
</dbReference>
<evidence type="ECO:0000259" key="8">
    <source>
        <dbReference type="SMART" id="SM00479"/>
    </source>
</evidence>
<comment type="caution">
    <text evidence="9">The sequence shown here is derived from an EMBL/GenBank/DDBJ whole genome shotgun (WGS) entry which is preliminary data.</text>
</comment>
<evidence type="ECO:0000256" key="5">
    <source>
        <dbReference type="ARBA" id="ARBA00022839"/>
    </source>
</evidence>
<dbReference type="InterPro" id="IPR034922">
    <property type="entry name" value="REX1-like_exo"/>
</dbReference>
<comment type="similarity">
    <text evidence="2">Belongs to the REXO1/REXO3 family.</text>
</comment>
<feature type="compositionally biased region" description="Acidic residues" evidence="7">
    <location>
        <begin position="610"/>
        <end position="624"/>
    </location>
</feature>
<dbReference type="GO" id="GO:0005634">
    <property type="term" value="C:nucleus"/>
    <property type="evidence" value="ECO:0007669"/>
    <property type="project" value="UniProtKB-SubCell"/>
</dbReference>
<proteinExistence type="inferred from homology"/>
<dbReference type="GO" id="GO:0004527">
    <property type="term" value="F:exonuclease activity"/>
    <property type="evidence" value="ECO:0007669"/>
    <property type="project" value="UniProtKB-KW"/>
</dbReference>
<name>A0AAV0B1U2_PHAPC</name>
<evidence type="ECO:0000256" key="1">
    <source>
        <dbReference type="ARBA" id="ARBA00004123"/>
    </source>
</evidence>
<feature type="region of interest" description="Disordered" evidence="7">
    <location>
        <begin position="603"/>
        <end position="632"/>
    </location>
</feature>
<evidence type="ECO:0000256" key="3">
    <source>
        <dbReference type="ARBA" id="ARBA00022722"/>
    </source>
</evidence>
<feature type="region of interest" description="Disordered" evidence="7">
    <location>
        <begin position="89"/>
        <end position="137"/>
    </location>
</feature>
<dbReference type="Gene3D" id="3.30.420.10">
    <property type="entry name" value="Ribonuclease H-like superfamily/Ribonuclease H"/>
    <property type="match status" value="1"/>
</dbReference>
<dbReference type="CDD" id="cd06145">
    <property type="entry name" value="REX1_like"/>
    <property type="match status" value="1"/>
</dbReference>
<dbReference type="InterPro" id="IPR012337">
    <property type="entry name" value="RNaseH-like_sf"/>
</dbReference>
<keyword evidence="10" id="KW-1185">Reference proteome</keyword>
<evidence type="ECO:0000256" key="7">
    <source>
        <dbReference type="SAM" id="MobiDB-lite"/>
    </source>
</evidence>
<organism evidence="9 10">
    <name type="scientific">Phakopsora pachyrhizi</name>
    <name type="common">Asian soybean rust disease fungus</name>
    <dbReference type="NCBI Taxonomy" id="170000"/>
    <lineage>
        <taxon>Eukaryota</taxon>
        <taxon>Fungi</taxon>
        <taxon>Dikarya</taxon>
        <taxon>Basidiomycota</taxon>
        <taxon>Pucciniomycotina</taxon>
        <taxon>Pucciniomycetes</taxon>
        <taxon>Pucciniales</taxon>
        <taxon>Phakopsoraceae</taxon>
        <taxon>Phakopsora</taxon>
    </lineage>
</organism>
<dbReference type="Proteomes" id="UP001153365">
    <property type="component" value="Unassembled WGS sequence"/>
</dbReference>
<comment type="subcellular location">
    <subcellularLocation>
        <location evidence="1">Nucleus</location>
    </subcellularLocation>
</comment>
<keyword evidence="5" id="KW-0269">Exonuclease</keyword>
<dbReference type="AlphaFoldDB" id="A0AAV0B1U2"/>
<protein>
    <submittedName>
        <fullName evidence="9">Expressed protein</fullName>
    </submittedName>
</protein>
<keyword evidence="3" id="KW-0540">Nuclease</keyword>
<keyword evidence="6" id="KW-0539">Nucleus</keyword>
<dbReference type="SUPFAM" id="SSF53098">
    <property type="entry name" value="Ribonuclease H-like"/>
    <property type="match status" value="1"/>
</dbReference>
<evidence type="ECO:0000256" key="6">
    <source>
        <dbReference type="ARBA" id="ARBA00023242"/>
    </source>
</evidence>
<dbReference type="EMBL" id="CALTRL010002614">
    <property type="protein sequence ID" value="CAH7676210.1"/>
    <property type="molecule type" value="Genomic_DNA"/>
</dbReference>
<gene>
    <name evidence="9" type="ORF">PPACK8108_LOCUS11322</name>
</gene>
<dbReference type="InterPro" id="IPR047021">
    <property type="entry name" value="REXO1/3/4-like"/>
</dbReference>
<sequence length="654" mass="75440">MFTRLRLFDGLDCPDVGCCRPGCIFSHQRVTRPSNDLVNSSDLITIDQTTVLPAKDPQQKQQQPRIITINQSIRISQVQQGDDQLIEKNSSLNQSSEHVKPRIGRGNRFQTELPTRKSVRTSSEQVRYQPTPESLKPPRIQITRSTKSHTSTSNRQKLLQSLYDSYLSFYSKQLELSDRLSRSLAHRDSLREEEDCMRLSTGTTYRNMIINRLVTLKKRKVDRIDSLGSFSSSSSSSSLEKDELLIKYFTGTIEQFDKNQVELKRLEQKRLIEKIWVSDPNRRSSNGEDQEEEEKNFKRKRKILEKYLLTREKMKSLDYITELEPEKNVDDEYLKNLERKDKGLSRVDENLMHRCERCMKDFKLSKNAEEDCEFHWGRPRFEKVDGVKQKVYDCCNEISTTKRCTRGRHVFLEKLVSQLNARTRFSRLKAAEAQSSSTGSERIEPIELAAIDCEMVYTSAGLTLARSTIVIPSKSTSTQRQGPKINSSKILLDEYVRIPESVDVFDLNTRFSGIRSVQSLREAKYSLEELRDQVLPSLGIFSQTILCGHGLENDLKAMRILHDQCIDTVDLFPHPKGLPMRNSLKNLALENLKRSIQVKEGSKDLKSFKEEEDDDDDEEEEEEEGLKGHDSLEDSLTVLDLVKLRFENDLNSSS</sequence>
<reference evidence="9" key="1">
    <citation type="submission" date="2022-06" db="EMBL/GenBank/DDBJ databases">
        <authorList>
            <consortium name="SYNGENTA / RWTH Aachen University"/>
        </authorList>
    </citation>
    <scope>NUCLEOTIDE SEQUENCE</scope>
</reference>
<evidence type="ECO:0000256" key="2">
    <source>
        <dbReference type="ARBA" id="ARBA00006357"/>
    </source>
</evidence>
<evidence type="ECO:0000313" key="9">
    <source>
        <dbReference type="EMBL" id="CAH7676210.1"/>
    </source>
</evidence>
<evidence type="ECO:0000256" key="4">
    <source>
        <dbReference type="ARBA" id="ARBA00022801"/>
    </source>
</evidence>